<evidence type="ECO:0000256" key="4">
    <source>
        <dbReference type="ARBA" id="ARBA00022719"/>
    </source>
</evidence>
<keyword evidence="4" id="KW-0874">Quinone</keyword>
<dbReference type="InterPro" id="IPR023753">
    <property type="entry name" value="FAD/NAD-binding_dom"/>
</dbReference>
<protein>
    <recommendedName>
        <fullName evidence="15">Sulfide:quinone oxidoreductase, mitochondrial</fullName>
        <ecNumber evidence="14">1.8.5.8</ecNumber>
    </recommendedName>
    <alternativeName>
        <fullName evidence="16">Sulfide quinone oxidoreductase</fullName>
    </alternativeName>
</protein>
<sequence>MKLTIFCNARHFKLAVVGGGAAGCGISSKFARSLPKGAVAVIESQEKHYYQPGFTLVGGGLMKLEDTIRKEETLLHKNCTWIKDSAQKLLPEKNKVELRSGEEITYDFLVVATGIQPRFDLIKGCPEALETPGVCSNYSPRFAEKNFREAQQFQSGNAIFTFPNGPTKCAGAAQKACYLVEDIIRKRGIRNKARFQYYTSLGKIFGIDKYAIELQAVAEKKGVDVLIRHNLIEVDTRRKTAIFEKLDGNAKGTGEKVEVEYSLLHISPVCLPPEVVRSSSLADPQGFVDVDGFTLQSKKFANVFAAGDCANTPNAKTAAAVSSHLKTLHRNLQRVMDGEKPDVKYDGYASCPLVLGGGKGILAEFNSSGPLETTPLNQAKPARWAYLLKRYAMPFLYWRFLVRGWWNGPATLRKILHFGFK</sequence>
<name>A0A8S1HLZ2_9PELO</name>
<evidence type="ECO:0000256" key="12">
    <source>
        <dbReference type="ARBA" id="ARBA00059167"/>
    </source>
</evidence>
<evidence type="ECO:0000256" key="9">
    <source>
        <dbReference type="ARBA" id="ARBA00051038"/>
    </source>
</evidence>
<keyword evidence="7" id="KW-0560">Oxidoreductase</keyword>
<comment type="subcellular location">
    <subcellularLocation>
        <location evidence="2">Mitochondrion</location>
    </subcellularLocation>
</comment>
<feature type="domain" description="FAD/NAD(P)-binding" evidence="17">
    <location>
        <begin position="12"/>
        <end position="125"/>
    </location>
</feature>
<organism evidence="18 19">
    <name type="scientific">Caenorhabditis auriculariae</name>
    <dbReference type="NCBI Taxonomy" id="2777116"/>
    <lineage>
        <taxon>Eukaryota</taxon>
        <taxon>Metazoa</taxon>
        <taxon>Ecdysozoa</taxon>
        <taxon>Nematoda</taxon>
        <taxon>Chromadorea</taxon>
        <taxon>Rhabditida</taxon>
        <taxon>Rhabditina</taxon>
        <taxon>Rhabditomorpha</taxon>
        <taxon>Rhabditoidea</taxon>
        <taxon>Rhabditidae</taxon>
        <taxon>Peloderinae</taxon>
        <taxon>Caenorhabditis</taxon>
    </lineage>
</organism>
<dbReference type="EC" id="1.8.5.8" evidence="14"/>
<dbReference type="FunFam" id="3.50.50.60:FF:000034">
    <property type="entry name" value="sulfide:quinone oxidoreductase, mitochondrial"/>
    <property type="match status" value="1"/>
</dbReference>
<comment type="caution">
    <text evidence="18">The sequence shown here is derived from an EMBL/GenBank/DDBJ whole genome shotgun (WGS) entry which is preliminary data.</text>
</comment>
<keyword evidence="6" id="KW-0809">Transit peptide</keyword>
<evidence type="ECO:0000313" key="19">
    <source>
        <dbReference type="Proteomes" id="UP000835052"/>
    </source>
</evidence>
<evidence type="ECO:0000259" key="17">
    <source>
        <dbReference type="Pfam" id="PF07992"/>
    </source>
</evidence>
<comment type="function">
    <text evidence="12">Catalyzes the oxidation of hydrogen sulfide with the help of a quinone, such as ubiquinone-10, giving rise to thiosulfate and ultimately to sulfane (molecular sulfur) atoms. Requires an additional electron acceptor; can use sulfite, sulfide or cyanide (in vitro). It is believed the in vivo electron acceptor is glutathione.</text>
</comment>
<evidence type="ECO:0000256" key="14">
    <source>
        <dbReference type="ARBA" id="ARBA00066447"/>
    </source>
</evidence>
<evidence type="ECO:0000256" key="10">
    <source>
        <dbReference type="ARBA" id="ARBA00052810"/>
    </source>
</evidence>
<dbReference type="Gene3D" id="3.50.50.60">
    <property type="entry name" value="FAD/NAD(P)-binding domain"/>
    <property type="match status" value="2"/>
</dbReference>
<dbReference type="Pfam" id="PF07992">
    <property type="entry name" value="Pyr_redox_2"/>
    <property type="match status" value="1"/>
</dbReference>
<evidence type="ECO:0000256" key="1">
    <source>
        <dbReference type="ARBA" id="ARBA00001974"/>
    </source>
</evidence>
<comment type="catalytic activity">
    <reaction evidence="11">
        <text>a quinone + hydrogen sulfide + glutathione + H(+) = S-sulfanylglutathione + a quinol</text>
        <dbReference type="Rhea" id="RHEA:55156"/>
        <dbReference type="ChEBI" id="CHEBI:15378"/>
        <dbReference type="ChEBI" id="CHEBI:24646"/>
        <dbReference type="ChEBI" id="CHEBI:29919"/>
        <dbReference type="ChEBI" id="CHEBI:57925"/>
        <dbReference type="ChEBI" id="CHEBI:58905"/>
        <dbReference type="ChEBI" id="CHEBI:132124"/>
        <dbReference type="EC" id="1.8.5.8"/>
    </reaction>
    <physiologicalReaction direction="left-to-right" evidence="11">
        <dbReference type="Rhea" id="RHEA:55157"/>
    </physiologicalReaction>
</comment>
<dbReference type="AlphaFoldDB" id="A0A8S1HLZ2"/>
<evidence type="ECO:0000256" key="3">
    <source>
        <dbReference type="ARBA" id="ARBA00022630"/>
    </source>
</evidence>
<comment type="catalytic activity">
    <reaction evidence="10">
        <text>ubiquinone-10 + hydrogen sulfide + glutathione + H(+) = S-sulfanylglutathione + ubiquinol-10</text>
        <dbReference type="Rhea" id="RHEA:62608"/>
        <dbReference type="ChEBI" id="CHEBI:15378"/>
        <dbReference type="ChEBI" id="CHEBI:29919"/>
        <dbReference type="ChEBI" id="CHEBI:46245"/>
        <dbReference type="ChEBI" id="CHEBI:57925"/>
        <dbReference type="ChEBI" id="CHEBI:58905"/>
        <dbReference type="ChEBI" id="CHEBI:64183"/>
    </reaction>
    <physiologicalReaction direction="left-to-right" evidence="10">
        <dbReference type="Rhea" id="RHEA:62609"/>
    </physiologicalReaction>
</comment>
<evidence type="ECO:0000256" key="2">
    <source>
        <dbReference type="ARBA" id="ARBA00004173"/>
    </source>
</evidence>
<evidence type="ECO:0000313" key="18">
    <source>
        <dbReference type="EMBL" id="CAD6196947.1"/>
    </source>
</evidence>
<keyword evidence="19" id="KW-1185">Reference proteome</keyword>
<dbReference type="GO" id="GO:0070224">
    <property type="term" value="F:sulfide:quinone oxidoreductase activity"/>
    <property type="evidence" value="ECO:0007669"/>
    <property type="project" value="TreeGrafter"/>
</dbReference>
<dbReference type="PANTHER" id="PTHR10632:SF2">
    <property type="entry name" value="SULFIDE:QUINONE OXIDOREDUCTASE, MITOCHONDRIAL"/>
    <property type="match status" value="1"/>
</dbReference>
<comment type="catalytic activity">
    <reaction evidence="9">
        <text>ubiquinone-10 + hydrogen sulfide + sulfite + 2 H(+) = ubiquinol-10 + thiosulfate</text>
        <dbReference type="Rhea" id="RHEA:38359"/>
        <dbReference type="ChEBI" id="CHEBI:15378"/>
        <dbReference type="ChEBI" id="CHEBI:17359"/>
        <dbReference type="ChEBI" id="CHEBI:29919"/>
        <dbReference type="ChEBI" id="CHEBI:33542"/>
        <dbReference type="ChEBI" id="CHEBI:46245"/>
        <dbReference type="ChEBI" id="CHEBI:64183"/>
    </reaction>
    <physiologicalReaction direction="left-to-right" evidence="9">
        <dbReference type="Rhea" id="RHEA:38360"/>
    </physiologicalReaction>
</comment>
<evidence type="ECO:0000256" key="6">
    <source>
        <dbReference type="ARBA" id="ARBA00022946"/>
    </source>
</evidence>
<dbReference type="GO" id="GO:0071949">
    <property type="term" value="F:FAD binding"/>
    <property type="evidence" value="ECO:0007669"/>
    <property type="project" value="TreeGrafter"/>
</dbReference>
<comment type="similarity">
    <text evidence="13">Belongs to the SQRD family.</text>
</comment>
<dbReference type="EMBL" id="CAJGYM010000082">
    <property type="protein sequence ID" value="CAD6196947.1"/>
    <property type="molecule type" value="Genomic_DNA"/>
</dbReference>
<evidence type="ECO:0000256" key="13">
    <source>
        <dbReference type="ARBA" id="ARBA00060891"/>
    </source>
</evidence>
<evidence type="ECO:0000256" key="16">
    <source>
        <dbReference type="ARBA" id="ARBA00082958"/>
    </source>
</evidence>
<dbReference type="GO" id="GO:0005739">
    <property type="term" value="C:mitochondrion"/>
    <property type="evidence" value="ECO:0007669"/>
    <property type="project" value="UniProtKB-SubCell"/>
</dbReference>
<evidence type="ECO:0000256" key="8">
    <source>
        <dbReference type="ARBA" id="ARBA00023128"/>
    </source>
</evidence>
<dbReference type="GO" id="GO:0106436">
    <property type="term" value="F:glutathione-dependent sulfide quinone oxidoreductase activity"/>
    <property type="evidence" value="ECO:0007669"/>
    <property type="project" value="UniProtKB-EC"/>
</dbReference>
<dbReference type="InterPro" id="IPR015904">
    <property type="entry name" value="Sulphide_quinone_reductase"/>
</dbReference>
<evidence type="ECO:0000256" key="15">
    <source>
        <dbReference type="ARBA" id="ARBA00070160"/>
    </source>
</evidence>
<evidence type="ECO:0000256" key="7">
    <source>
        <dbReference type="ARBA" id="ARBA00023002"/>
    </source>
</evidence>
<dbReference type="GO" id="GO:0048038">
    <property type="term" value="F:quinone binding"/>
    <property type="evidence" value="ECO:0007669"/>
    <property type="project" value="UniProtKB-KW"/>
</dbReference>
<proteinExistence type="inferred from homology"/>
<evidence type="ECO:0000256" key="11">
    <source>
        <dbReference type="ARBA" id="ARBA00052986"/>
    </source>
</evidence>
<dbReference type="OrthoDB" id="5376590at2759"/>
<evidence type="ECO:0000256" key="5">
    <source>
        <dbReference type="ARBA" id="ARBA00022827"/>
    </source>
</evidence>
<dbReference type="PANTHER" id="PTHR10632">
    <property type="entry name" value="SULFIDE:QUINONE OXIDOREDUCTASE"/>
    <property type="match status" value="1"/>
</dbReference>
<dbReference type="Proteomes" id="UP000835052">
    <property type="component" value="Unassembled WGS sequence"/>
</dbReference>
<dbReference type="SUPFAM" id="SSF51905">
    <property type="entry name" value="FAD/NAD(P)-binding domain"/>
    <property type="match status" value="2"/>
</dbReference>
<dbReference type="GO" id="GO:0070221">
    <property type="term" value="P:sulfide oxidation, using sulfide:quinone oxidoreductase"/>
    <property type="evidence" value="ECO:0007669"/>
    <property type="project" value="TreeGrafter"/>
</dbReference>
<reference evidence="18" key="1">
    <citation type="submission" date="2020-10" db="EMBL/GenBank/DDBJ databases">
        <authorList>
            <person name="Kikuchi T."/>
        </authorList>
    </citation>
    <scope>NUCLEOTIDE SEQUENCE</scope>
    <source>
        <strain evidence="18">NKZ352</strain>
    </source>
</reference>
<comment type="cofactor">
    <cofactor evidence="1">
        <name>FAD</name>
        <dbReference type="ChEBI" id="CHEBI:57692"/>
    </cofactor>
</comment>
<keyword evidence="3" id="KW-0285">Flavoprotein</keyword>
<keyword evidence="5" id="KW-0274">FAD</keyword>
<keyword evidence="8" id="KW-0496">Mitochondrion</keyword>
<dbReference type="PROSITE" id="PS51257">
    <property type="entry name" value="PROKAR_LIPOPROTEIN"/>
    <property type="match status" value="1"/>
</dbReference>
<dbReference type="InterPro" id="IPR036188">
    <property type="entry name" value="FAD/NAD-bd_sf"/>
</dbReference>
<accession>A0A8S1HLZ2</accession>
<gene>
    <name evidence="18" type="ORF">CAUJ_LOCUS12858</name>
</gene>